<accession>B1WTK6</accession>
<dbReference type="AlphaFoldDB" id="B1WTK6"/>
<proteinExistence type="predicted"/>
<sequence>MKFLFDENLSPKLPTILAVHFPNSIKEQINRFNNHPSESILIIS</sequence>
<evidence type="ECO:0000313" key="2">
    <source>
        <dbReference type="Proteomes" id="UP000001203"/>
    </source>
</evidence>
<protein>
    <recommendedName>
        <fullName evidence="3">DUF5615 domain-containing protein</fullName>
    </recommendedName>
</protein>
<dbReference type="EMBL" id="CP000806">
    <property type="protein sequence ID" value="ACB53721.1"/>
    <property type="molecule type" value="Genomic_DNA"/>
</dbReference>
<name>B1WTK6_CROS5</name>
<dbReference type="Proteomes" id="UP000001203">
    <property type="component" value="Chromosome circular"/>
</dbReference>
<keyword evidence="2" id="KW-1185">Reference proteome</keyword>
<reference evidence="1 2" key="1">
    <citation type="journal article" date="2008" name="Proc. Natl. Acad. Sci. U.S.A.">
        <title>The genome of Cyanothece 51142, a unicellular diazotrophic cyanobacterium important in the marine nitrogen cycle.</title>
        <authorList>
            <person name="Welsh E.A."/>
            <person name="Liberton M."/>
            <person name="Stoeckel J."/>
            <person name="Loh T."/>
            <person name="Elvitigala T."/>
            <person name="Wang C."/>
            <person name="Wollam A."/>
            <person name="Fulton R.S."/>
            <person name="Clifton S.W."/>
            <person name="Jacobs J.M."/>
            <person name="Aurora R."/>
            <person name="Ghosh B.K."/>
            <person name="Sherman L.A."/>
            <person name="Smith R.D."/>
            <person name="Wilson R.K."/>
            <person name="Pakrasi H.B."/>
        </authorList>
    </citation>
    <scope>NUCLEOTIDE SEQUENCE [LARGE SCALE GENOMIC DNA]</scope>
    <source>
        <strain evidence="2">ATCC 51142 / BH68</strain>
    </source>
</reference>
<organism evidence="1 2">
    <name type="scientific">Crocosphaera subtropica (strain ATCC 51142 / BH68)</name>
    <name type="common">Cyanothece sp. (strain ATCC 51142)</name>
    <dbReference type="NCBI Taxonomy" id="43989"/>
    <lineage>
        <taxon>Bacteria</taxon>
        <taxon>Bacillati</taxon>
        <taxon>Cyanobacteriota</taxon>
        <taxon>Cyanophyceae</taxon>
        <taxon>Oscillatoriophycideae</taxon>
        <taxon>Chroococcales</taxon>
        <taxon>Aphanothecaceae</taxon>
        <taxon>Crocosphaera</taxon>
        <taxon>Crocosphaera subtropica</taxon>
    </lineage>
</organism>
<dbReference type="HOGENOM" id="CLU_3215166_0_0_3"/>
<dbReference type="KEGG" id="cyt:cce_4373"/>
<gene>
    <name evidence="1" type="ordered locus">cce_4373</name>
</gene>
<dbReference type="STRING" id="43989.cce_4373"/>
<evidence type="ECO:0000313" key="1">
    <source>
        <dbReference type="EMBL" id="ACB53721.1"/>
    </source>
</evidence>
<evidence type="ECO:0008006" key="3">
    <source>
        <dbReference type="Google" id="ProtNLM"/>
    </source>
</evidence>